<proteinExistence type="predicted"/>
<dbReference type="Pfam" id="PF09685">
    <property type="entry name" value="MamF_MmsF"/>
    <property type="match status" value="1"/>
</dbReference>
<accession>A0A1G2APR9</accession>
<evidence type="ECO:0000313" key="6">
    <source>
        <dbReference type="EMBL" id="OGY78539.1"/>
    </source>
</evidence>
<evidence type="ECO:0000256" key="2">
    <source>
        <dbReference type="ARBA" id="ARBA00022692"/>
    </source>
</evidence>
<name>A0A1G2APR9_9BACT</name>
<evidence type="ECO:0000256" key="4">
    <source>
        <dbReference type="ARBA" id="ARBA00023136"/>
    </source>
</evidence>
<comment type="subcellular location">
    <subcellularLocation>
        <location evidence="1">Membrane</location>
        <topology evidence="1">Multi-pass membrane protein</topology>
    </subcellularLocation>
</comment>
<dbReference type="STRING" id="1798540.A3B74_04215"/>
<dbReference type="PANTHER" id="PTHR36460:SF1">
    <property type="entry name" value="UPF0132 DOMAIN PROTEIN (AFU_ORTHOLOGUE AFUA_3G10255)"/>
    <property type="match status" value="1"/>
</dbReference>
<evidence type="ECO:0008006" key="8">
    <source>
        <dbReference type="Google" id="ProtNLM"/>
    </source>
</evidence>
<evidence type="ECO:0000256" key="5">
    <source>
        <dbReference type="SAM" id="Phobius"/>
    </source>
</evidence>
<evidence type="ECO:0000256" key="3">
    <source>
        <dbReference type="ARBA" id="ARBA00022989"/>
    </source>
</evidence>
<evidence type="ECO:0000313" key="7">
    <source>
        <dbReference type="Proteomes" id="UP000177165"/>
    </source>
</evidence>
<keyword evidence="3 5" id="KW-1133">Transmembrane helix</keyword>
<keyword evidence="2 5" id="KW-0812">Transmembrane</keyword>
<dbReference type="GO" id="GO:0016020">
    <property type="term" value="C:membrane"/>
    <property type="evidence" value="ECO:0007669"/>
    <property type="project" value="UniProtKB-SubCell"/>
</dbReference>
<organism evidence="6 7">
    <name type="scientific">Candidatus Kerfeldbacteria bacterium RIFCSPHIGHO2_02_FULL_42_14</name>
    <dbReference type="NCBI Taxonomy" id="1798540"/>
    <lineage>
        <taxon>Bacteria</taxon>
        <taxon>Candidatus Kerfeldiibacteriota</taxon>
    </lineage>
</organism>
<dbReference type="PANTHER" id="PTHR36460">
    <property type="entry name" value="UPF0132 DOMAIN PROTEIN (AFU_ORTHOLOGUE AFUA_3G10255)"/>
    <property type="match status" value="1"/>
</dbReference>
<comment type="caution">
    <text evidence="6">The sequence shown here is derived from an EMBL/GenBank/DDBJ whole genome shotgun (WGS) entry which is preliminary data.</text>
</comment>
<reference evidence="6 7" key="1">
    <citation type="journal article" date="2016" name="Nat. Commun.">
        <title>Thousands of microbial genomes shed light on interconnected biogeochemical processes in an aquifer system.</title>
        <authorList>
            <person name="Anantharaman K."/>
            <person name="Brown C.T."/>
            <person name="Hug L.A."/>
            <person name="Sharon I."/>
            <person name="Castelle C.J."/>
            <person name="Probst A.J."/>
            <person name="Thomas B.C."/>
            <person name="Singh A."/>
            <person name="Wilkins M.J."/>
            <person name="Karaoz U."/>
            <person name="Brodie E.L."/>
            <person name="Williams K.H."/>
            <person name="Hubbard S.S."/>
            <person name="Banfield J.F."/>
        </authorList>
    </citation>
    <scope>NUCLEOTIDE SEQUENCE [LARGE SCALE GENOMIC DNA]</scope>
</reference>
<dbReference type="AlphaFoldDB" id="A0A1G2APR9"/>
<feature type="transmembrane region" description="Helical" evidence="5">
    <location>
        <begin position="19"/>
        <end position="37"/>
    </location>
</feature>
<feature type="transmembrane region" description="Helical" evidence="5">
    <location>
        <begin position="49"/>
        <end position="66"/>
    </location>
</feature>
<dbReference type="Proteomes" id="UP000177165">
    <property type="component" value="Unassembled WGS sequence"/>
</dbReference>
<protein>
    <recommendedName>
        <fullName evidence="8">Chloroplast import component protein (Tic20)</fullName>
    </recommendedName>
</protein>
<gene>
    <name evidence="6" type="ORF">A3B74_04215</name>
</gene>
<evidence type="ECO:0000256" key="1">
    <source>
        <dbReference type="ARBA" id="ARBA00004141"/>
    </source>
</evidence>
<sequence>MAEKKINTSDTKDIEENKVLAALSYLWFISIVILILKKDSPFAQFHAKQGIILFIASVICWFIPFLGWLLNLVIFVVIIVGFAQAISGKYWEIPLVSDLAKKLNI</sequence>
<dbReference type="InterPro" id="IPR019109">
    <property type="entry name" value="MamF_MmsF"/>
</dbReference>
<keyword evidence="4 5" id="KW-0472">Membrane</keyword>
<dbReference type="EMBL" id="MHKB01000014">
    <property type="protein sequence ID" value="OGY78539.1"/>
    <property type="molecule type" value="Genomic_DNA"/>
</dbReference>